<dbReference type="InterPro" id="IPR039421">
    <property type="entry name" value="Type_1_exporter"/>
</dbReference>
<dbReference type="AlphaFoldDB" id="A0AAP3GBL6"/>
<dbReference type="PANTHER" id="PTHR24221:SF654">
    <property type="entry name" value="ATP-BINDING CASSETTE SUB-FAMILY B MEMBER 6"/>
    <property type="match status" value="1"/>
</dbReference>
<protein>
    <submittedName>
        <fullName evidence="2">ATP-binding cassette domain-containing protein</fullName>
    </submittedName>
</protein>
<evidence type="ECO:0000259" key="1">
    <source>
        <dbReference type="PROSITE" id="PS50893"/>
    </source>
</evidence>
<dbReference type="EMBL" id="JAPTNE010000019">
    <property type="protein sequence ID" value="MCZ0808277.1"/>
    <property type="molecule type" value="Genomic_DNA"/>
</dbReference>
<sequence length="189" mass="21078">MYFFAKNAKTHTLTQVRELIAYVPQDPHLFEGTIEENIRFGRPDAEEEELIEAAKAAYAHEFILGLPDGYKTFIGGDKVRLSGGQRQRIAIARALLSKAPIVLFDWPTSALDSHSESCVRDAIRSLKDQRTVVIVTHQMQTAEIANVIFVIEQGSIVDHGTPDEMKVKEGPYPRLFAGETTSDKAISIH</sequence>
<dbReference type="Proteomes" id="UP001077662">
    <property type="component" value="Unassembled WGS sequence"/>
</dbReference>
<dbReference type="PROSITE" id="PS00211">
    <property type="entry name" value="ABC_TRANSPORTER_1"/>
    <property type="match status" value="1"/>
</dbReference>
<dbReference type="InterPro" id="IPR003439">
    <property type="entry name" value="ABC_transporter-like_ATP-bd"/>
</dbReference>
<dbReference type="InterPro" id="IPR027417">
    <property type="entry name" value="P-loop_NTPase"/>
</dbReference>
<dbReference type="GO" id="GO:0016887">
    <property type="term" value="F:ATP hydrolysis activity"/>
    <property type="evidence" value="ECO:0007669"/>
    <property type="project" value="InterPro"/>
</dbReference>
<dbReference type="Pfam" id="PF00005">
    <property type="entry name" value="ABC_tran"/>
    <property type="match status" value="1"/>
</dbReference>
<evidence type="ECO:0000313" key="3">
    <source>
        <dbReference type="Proteomes" id="UP001077662"/>
    </source>
</evidence>
<dbReference type="SUPFAM" id="SSF52540">
    <property type="entry name" value="P-loop containing nucleoside triphosphate hydrolases"/>
    <property type="match status" value="1"/>
</dbReference>
<dbReference type="PROSITE" id="PS50893">
    <property type="entry name" value="ABC_TRANSPORTER_2"/>
    <property type="match status" value="1"/>
</dbReference>
<dbReference type="GO" id="GO:0005524">
    <property type="term" value="F:ATP binding"/>
    <property type="evidence" value="ECO:0007669"/>
    <property type="project" value="UniProtKB-KW"/>
</dbReference>
<name>A0AAP3GBL6_BRELA</name>
<dbReference type="Gene3D" id="3.40.50.300">
    <property type="entry name" value="P-loop containing nucleotide triphosphate hydrolases"/>
    <property type="match status" value="1"/>
</dbReference>
<gene>
    <name evidence="2" type="ORF">O0554_15395</name>
</gene>
<keyword evidence="2" id="KW-0547">Nucleotide-binding</keyword>
<dbReference type="InterPro" id="IPR017871">
    <property type="entry name" value="ABC_transporter-like_CS"/>
</dbReference>
<comment type="caution">
    <text evidence="2">The sequence shown here is derived from an EMBL/GenBank/DDBJ whole genome shotgun (WGS) entry which is preliminary data.</text>
</comment>
<feature type="domain" description="ABC transporter" evidence="1">
    <location>
        <begin position="5"/>
        <end position="178"/>
    </location>
</feature>
<evidence type="ECO:0000313" key="2">
    <source>
        <dbReference type="EMBL" id="MCZ0808277.1"/>
    </source>
</evidence>
<organism evidence="2 3">
    <name type="scientific">Brevibacillus laterosporus</name>
    <name type="common">Bacillus laterosporus</name>
    <dbReference type="NCBI Taxonomy" id="1465"/>
    <lineage>
        <taxon>Bacteria</taxon>
        <taxon>Bacillati</taxon>
        <taxon>Bacillota</taxon>
        <taxon>Bacilli</taxon>
        <taxon>Bacillales</taxon>
        <taxon>Paenibacillaceae</taxon>
        <taxon>Brevibacillus</taxon>
    </lineage>
</organism>
<dbReference type="PANTHER" id="PTHR24221">
    <property type="entry name" value="ATP-BINDING CASSETTE SUB-FAMILY B"/>
    <property type="match status" value="1"/>
</dbReference>
<reference evidence="2" key="1">
    <citation type="submission" date="2022-09" db="EMBL/GenBank/DDBJ databases">
        <title>Genome analysis and characterization of larvicidal activity of Brevibacillus strains.</title>
        <authorList>
            <person name="Patrusheva E.V."/>
            <person name="Izotova A.O."/>
            <person name="Toshchakov S.V."/>
            <person name="Sineoky S.P."/>
        </authorList>
    </citation>
    <scope>NUCLEOTIDE SEQUENCE</scope>
    <source>
        <strain evidence="2">VKPM_B-13247</strain>
    </source>
</reference>
<dbReference type="GO" id="GO:0042626">
    <property type="term" value="F:ATPase-coupled transmembrane transporter activity"/>
    <property type="evidence" value="ECO:0007669"/>
    <property type="project" value="TreeGrafter"/>
</dbReference>
<keyword evidence="2" id="KW-0067">ATP-binding</keyword>
<proteinExistence type="predicted"/>
<accession>A0AAP3GBL6</accession>